<dbReference type="InterPro" id="IPR026459">
    <property type="entry name" value="RNR_1b_NrdE"/>
</dbReference>
<dbReference type="InterPro" id="IPR013554">
    <property type="entry name" value="RNR_N"/>
</dbReference>
<evidence type="ECO:0000256" key="4">
    <source>
        <dbReference type="ARBA" id="ARBA00022741"/>
    </source>
</evidence>
<dbReference type="UniPathway" id="UPA00326"/>
<dbReference type="Proteomes" id="UP000254797">
    <property type="component" value="Unassembled WGS sequence"/>
</dbReference>
<evidence type="ECO:0000256" key="7">
    <source>
        <dbReference type="ARBA" id="ARBA00023116"/>
    </source>
</evidence>
<dbReference type="GO" id="GO:0005524">
    <property type="term" value="F:ATP binding"/>
    <property type="evidence" value="ECO:0007669"/>
    <property type="project" value="UniProtKB-KW"/>
</dbReference>
<dbReference type="PANTHER" id="PTHR11573:SF30">
    <property type="entry name" value="RIBONUCLEOSIDE-DIPHOSPHATE REDUCTASE 2 SUBUNIT ALPHA"/>
    <property type="match status" value="1"/>
</dbReference>
<accession>A0A380K028</accession>
<dbReference type="InterPro" id="IPR000788">
    <property type="entry name" value="RNR_lg_C"/>
</dbReference>
<dbReference type="GO" id="GO:0004748">
    <property type="term" value="F:ribonucleoside-diphosphate reductase activity, thioredoxin disulfide as acceptor"/>
    <property type="evidence" value="ECO:0007669"/>
    <property type="project" value="UniProtKB-EC"/>
</dbReference>
<dbReference type="AlphaFoldDB" id="A0A380K028"/>
<dbReference type="SUPFAM" id="SSF48168">
    <property type="entry name" value="R1 subunit of ribonucleotide reductase, N-terminal domain"/>
    <property type="match status" value="1"/>
</dbReference>
<reference evidence="12 13" key="1">
    <citation type="submission" date="2018-06" db="EMBL/GenBank/DDBJ databases">
        <authorList>
            <consortium name="Pathogen Informatics"/>
            <person name="Doyle S."/>
        </authorList>
    </citation>
    <scope>NUCLEOTIDE SEQUENCE [LARGE SCALE GENOMIC DNA]</scope>
    <source>
        <strain evidence="12 13">NCTC4670</strain>
    </source>
</reference>
<dbReference type="InterPro" id="IPR013346">
    <property type="entry name" value="NrdE_NrdA_C"/>
</dbReference>
<dbReference type="RefSeq" id="WP_115246608.1">
    <property type="nucleotide sequence ID" value="NZ_JAIEZZ010000039.1"/>
</dbReference>
<dbReference type="InterPro" id="IPR008926">
    <property type="entry name" value="RNR_R1-su_N"/>
</dbReference>
<feature type="domain" description="Ribonucleotide reductase large subunit" evidence="11">
    <location>
        <begin position="560"/>
        <end position="582"/>
    </location>
</feature>
<evidence type="ECO:0000256" key="8">
    <source>
        <dbReference type="ARBA" id="ARBA00023157"/>
    </source>
</evidence>
<protein>
    <recommendedName>
        <fullName evidence="2 10">Ribonucleoside-diphosphate reductase</fullName>
        <ecNumber evidence="2 10">1.17.4.1</ecNumber>
    </recommendedName>
</protein>
<keyword evidence="8" id="KW-1015">Disulfide bond</keyword>
<dbReference type="Pfam" id="PF02867">
    <property type="entry name" value="Ribonuc_red_lgC"/>
    <property type="match status" value="1"/>
</dbReference>
<dbReference type="NCBIfam" id="TIGR02506">
    <property type="entry name" value="NrdE_NrdA"/>
    <property type="match status" value="1"/>
</dbReference>
<keyword evidence="3" id="KW-0021">Allosteric enzyme</keyword>
<organism evidence="12 13">
    <name type="scientific">Streptococcus dysgalactiae subsp. dysgalactiae</name>
    <dbReference type="NCBI Taxonomy" id="99822"/>
    <lineage>
        <taxon>Bacteria</taxon>
        <taxon>Bacillati</taxon>
        <taxon>Bacillota</taxon>
        <taxon>Bacilli</taxon>
        <taxon>Lactobacillales</taxon>
        <taxon>Streptococcaceae</taxon>
        <taxon>Streptococcus</taxon>
    </lineage>
</organism>
<dbReference type="EC" id="1.17.4.1" evidence="2 10"/>
<evidence type="ECO:0000256" key="5">
    <source>
        <dbReference type="ARBA" id="ARBA00022840"/>
    </source>
</evidence>
<evidence type="ECO:0000313" key="13">
    <source>
        <dbReference type="Proteomes" id="UP000254797"/>
    </source>
</evidence>
<dbReference type="GO" id="GO:0009263">
    <property type="term" value="P:deoxyribonucleotide biosynthetic process"/>
    <property type="evidence" value="ECO:0007669"/>
    <property type="project" value="UniProtKB-KW"/>
</dbReference>
<dbReference type="Pfam" id="PF00317">
    <property type="entry name" value="Ribonuc_red_lgN"/>
    <property type="match status" value="1"/>
</dbReference>
<dbReference type="NCBIfam" id="TIGR04170">
    <property type="entry name" value="RNR_1b_NrdE"/>
    <property type="match status" value="1"/>
</dbReference>
<proteinExistence type="inferred from homology"/>
<dbReference type="Pfam" id="PF08343">
    <property type="entry name" value="RNR_N"/>
    <property type="match status" value="1"/>
</dbReference>
<dbReference type="EMBL" id="UHFG01000004">
    <property type="protein sequence ID" value="SUN51237.1"/>
    <property type="molecule type" value="Genomic_DNA"/>
</dbReference>
<sequence length="728" mass="81929">MSHPNESYLSFNALTRFKKADGSYHFDSDTIAVERYLDEHISPNRMMFPSLEVKLAYLIKEGYYEQAIFDPYPDDVIKEAFQYAYQQDYRFLNLMGAMKFYQSYALKTLDGKYYLETVEDRVVMNALFLANGDQTLLFNLIKDMLHRRFQPATPTFLNAGKKRRGEYISCYLLRIEDNMESISRAIGTSLQLSKRGGGVALCLTNLREIGAPIKGIENQATGIVPVMKLLEDSFSYANQLGQRQGAGAVYLHAHHPEVLTFLDTKRENADEKIRIKSLALGLVIPDITFQLAKENKEMALFSPYDIKRVYGKDMSDISITEEYNKLLANPAIKKTYISARKLFQLIAELHFESGYPYLLFDDTVNQRNPHAQKGRIVMSNLCSEIAQVSTGSTYNDDLSFKDIGEDICCNLGSINIAEAMADAKHFSQLITTSIRALDQVSRASDLSCSPSIEKGNAANHAVGLGAMNLHGFLATNHLYYDSEEAVDFTDLFFHTMAYHAFKASCQLAKEKGAFADFEQSTYADGAYFKQYVIEDAKPKTKRIAALLKTYGFQLPTVADWKALVRDIQTYGLANAHLLAVAPTGSISYLSSCTPSLQPVVAPVEVRKEGNLGRIYVPAYQITQENYAYYERGAYEMGPEPIIKIVAAAQKHVDQAISLTLFMTDQATTRDLNRSYIQAFKLKCASIYYVRVRQEVLAGSEQYDEDSQLDMVDKNGLTDTNNECQSCMI</sequence>
<evidence type="ECO:0000256" key="9">
    <source>
        <dbReference type="ARBA" id="ARBA00047754"/>
    </source>
</evidence>
<dbReference type="CDD" id="cd01679">
    <property type="entry name" value="RNR_I"/>
    <property type="match status" value="1"/>
</dbReference>
<dbReference type="PROSITE" id="PS00089">
    <property type="entry name" value="RIBORED_LARGE"/>
    <property type="match status" value="1"/>
</dbReference>
<dbReference type="PRINTS" id="PR01183">
    <property type="entry name" value="RIBORDTASEM1"/>
</dbReference>
<comment type="catalytic activity">
    <reaction evidence="9 10">
        <text>a 2'-deoxyribonucleoside 5'-diphosphate + [thioredoxin]-disulfide + H2O = a ribonucleoside 5'-diphosphate + [thioredoxin]-dithiol</text>
        <dbReference type="Rhea" id="RHEA:23252"/>
        <dbReference type="Rhea" id="RHEA-COMP:10698"/>
        <dbReference type="Rhea" id="RHEA-COMP:10700"/>
        <dbReference type="ChEBI" id="CHEBI:15377"/>
        <dbReference type="ChEBI" id="CHEBI:29950"/>
        <dbReference type="ChEBI" id="CHEBI:50058"/>
        <dbReference type="ChEBI" id="CHEBI:57930"/>
        <dbReference type="ChEBI" id="CHEBI:73316"/>
        <dbReference type="EC" id="1.17.4.1"/>
    </reaction>
</comment>
<name>A0A380K028_STRDY</name>
<keyword evidence="6 10" id="KW-0560">Oxidoreductase</keyword>
<evidence type="ECO:0000256" key="2">
    <source>
        <dbReference type="ARBA" id="ARBA00012274"/>
    </source>
</evidence>
<dbReference type="SUPFAM" id="SSF51998">
    <property type="entry name" value="PFL-like glycyl radical enzymes"/>
    <property type="match status" value="1"/>
</dbReference>
<evidence type="ECO:0000259" key="11">
    <source>
        <dbReference type="PROSITE" id="PS00089"/>
    </source>
</evidence>
<dbReference type="Gene3D" id="1.10.1650.20">
    <property type="match status" value="1"/>
</dbReference>
<dbReference type="GO" id="GO:0005971">
    <property type="term" value="C:ribonucleoside-diphosphate reductase complex"/>
    <property type="evidence" value="ECO:0007669"/>
    <property type="project" value="TreeGrafter"/>
</dbReference>
<comment type="function">
    <text evidence="10">Provides the precursors necessary for DNA synthesis. Catalyzes the biosynthesis of deoxyribonucleotides from the corresponding ribonucleotides.</text>
</comment>
<keyword evidence="4" id="KW-0547">Nucleotide-binding</keyword>
<evidence type="ECO:0000256" key="3">
    <source>
        <dbReference type="ARBA" id="ARBA00022533"/>
    </source>
</evidence>
<evidence type="ECO:0000256" key="10">
    <source>
        <dbReference type="RuleBase" id="RU003410"/>
    </source>
</evidence>
<gene>
    <name evidence="12" type="primary">nrdE1</name>
    <name evidence="12" type="ORF">NCTC4670_01897</name>
</gene>
<evidence type="ECO:0000256" key="6">
    <source>
        <dbReference type="ARBA" id="ARBA00023002"/>
    </source>
</evidence>
<evidence type="ECO:0000313" key="12">
    <source>
        <dbReference type="EMBL" id="SUN51237.1"/>
    </source>
</evidence>
<evidence type="ECO:0000256" key="1">
    <source>
        <dbReference type="ARBA" id="ARBA00010406"/>
    </source>
</evidence>
<dbReference type="Gene3D" id="3.20.70.20">
    <property type="match status" value="1"/>
</dbReference>
<dbReference type="PANTHER" id="PTHR11573">
    <property type="entry name" value="RIBONUCLEOSIDE-DIPHOSPHATE REDUCTASE LARGE CHAIN"/>
    <property type="match status" value="1"/>
</dbReference>
<keyword evidence="7 10" id="KW-0215">Deoxyribonucleotide synthesis</keyword>
<comment type="similarity">
    <text evidence="1 10">Belongs to the ribonucleoside diphosphate reductase large chain family.</text>
</comment>
<dbReference type="InterPro" id="IPR013509">
    <property type="entry name" value="RNR_lsu_N"/>
</dbReference>
<dbReference type="InterPro" id="IPR039718">
    <property type="entry name" value="Rrm1"/>
</dbReference>
<keyword evidence="5" id="KW-0067">ATP-binding</keyword>